<keyword evidence="3" id="KW-1185">Reference proteome</keyword>
<evidence type="ECO:0000256" key="1">
    <source>
        <dbReference type="SAM" id="MobiDB-lite"/>
    </source>
</evidence>
<dbReference type="PANTHER" id="PTHR37540:SF5">
    <property type="entry name" value="TRANSCRIPTION FACTOR DOMAIN-CONTAINING PROTEIN"/>
    <property type="match status" value="1"/>
</dbReference>
<evidence type="ECO:0008006" key="4">
    <source>
        <dbReference type="Google" id="ProtNLM"/>
    </source>
</evidence>
<comment type="caution">
    <text evidence="2">The sequence shown here is derived from an EMBL/GenBank/DDBJ whole genome shotgun (WGS) entry which is preliminary data.</text>
</comment>
<feature type="non-terminal residue" evidence="2">
    <location>
        <position position="528"/>
    </location>
</feature>
<gene>
    <name evidence="2" type="ORF">B7463_g11997</name>
</gene>
<dbReference type="STRING" id="5539.A0A3E2GT43"/>
<dbReference type="AlphaFoldDB" id="A0A3E2GT43"/>
<feature type="region of interest" description="Disordered" evidence="1">
    <location>
        <begin position="79"/>
        <end position="124"/>
    </location>
</feature>
<dbReference type="Proteomes" id="UP000258309">
    <property type="component" value="Unassembled WGS sequence"/>
</dbReference>
<sequence>MLTLKDFGSISPTFVANVPVKKSPKFLFVSITNPDDIKNPTKQITIRRHAKRDANRAKNTRQNSQFKRLIVQTTPNKAVVPRSSVPYNPSAPQQRSEQQWQQADTVDVSSENPPVIEQDKSPESLNTNFNSLAFLRPLGAGRGLNPFAPYPVEPNSRTVQLLDYSQQVGELQHHPMRAIWITIGMSDTSAFHLTLSSASLTLAQKCNQAAGETTESINYYTTAAHTISERLQDPVDSTSDGVVGTILGFACLDNTVGNWERWQLHMNGLQKVLELRGGIESLQTSHILQVTAFWVDVTGSLIQDTIPRFPIPNCALADPEPHRSPRIIFFSQKWNTKFPDLWDISDGLTSLASLTGYVNNQKKKNLLCHGEFFNPINVYPVAHKFLSMSRYAVAAEINMSSSGLIIREILRLTSLLFFGLVKEKCGVFPSGVPENEVRLARLITDIAVNWSSFMDLALWVLTVSALAEEGDRSWYVSQISVAMASLGLAGWDDALKMLKELIWIDELLDEAANILGMELLDFQLALDS</sequence>
<organism evidence="2 3">
    <name type="scientific">Scytalidium lignicola</name>
    <name type="common">Hyphomycete</name>
    <dbReference type="NCBI Taxonomy" id="5539"/>
    <lineage>
        <taxon>Eukaryota</taxon>
        <taxon>Fungi</taxon>
        <taxon>Dikarya</taxon>
        <taxon>Ascomycota</taxon>
        <taxon>Pezizomycotina</taxon>
        <taxon>Leotiomycetes</taxon>
        <taxon>Leotiomycetes incertae sedis</taxon>
        <taxon>Scytalidium</taxon>
    </lineage>
</organism>
<proteinExistence type="predicted"/>
<dbReference type="Pfam" id="PF11951">
    <property type="entry name" value="Fungal_trans_2"/>
    <property type="match status" value="1"/>
</dbReference>
<dbReference type="OrthoDB" id="4159781at2759"/>
<feature type="non-terminal residue" evidence="2">
    <location>
        <position position="1"/>
    </location>
</feature>
<evidence type="ECO:0000313" key="3">
    <source>
        <dbReference type="Proteomes" id="UP000258309"/>
    </source>
</evidence>
<dbReference type="PANTHER" id="PTHR37540">
    <property type="entry name" value="TRANSCRIPTION FACTOR (ACR-2), PUTATIVE-RELATED-RELATED"/>
    <property type="match status" value="1"/>
</dbReference>
<dbReference type="OMA" id="VMQIVNH"/>
<evidence type="ECO:0000313" key="2">
    <source>
        <dbReference type="EMBL" id="RFU24341.1"/>
    </source>
</evidence>
<name>A0A3E2GT43_SCYLI</name>
<accession>A0A3E2GT43</accession>
<reference evidence="2 3" key="1">
    <citation type="submission" date="2018-05" db="EMBL/GenBank/DDBJ databases">
        <title>Draft genome sequence of Scytalidium lignicola DSM 105466, a ubiquitous saprotrophic fungus.</title>
        <authorList>
            <person name="Buettner E."/>
            <person name="Gebauer A.M."/>
            <person name="Hofrichter M."/>
            <person name="Liers C."/>
            <person name="Kellner H."/>
        </authorList>
    </citation>
    <scope>NUCLEOTIDE SEQUENCE [LARGE SCALE GENOMIC DNA]</scope>
    <source>
        <strain evidence="2 3">DSM 105466</strain>
    </source>
</reference>
<protein>
    <recommendedName>
        <fullName evidence="4">Transcription factor domain-containing protein</fullName>
    </recommendedName>
</protein>
<feature type="compositionally biased region" description="Polar residues" evidence="1">
    <location>
        <begin position="85"/>
        <end position="112"/>
    </location>
</feature>
<dbReference type="EMBL" id="NCSJ02000462">
    <property type="protein sequence ID" value="RFU24341.1"/>
    <property type="molecule type" value="Genomic_DNA"/>
</dbReference>
<dbReference type="InterPro" id="IPR021858">
    <property type="entry name" value="Fun_TF"/>
</dbReference>